<proteinExistence type="predicted"/>
<dbReference type="InterPro" id="IPR021314">
    <property type="entry name" value="DUF2911"/>
</dbReference>
<keyword evidence="2" id="KW-1185">Reference proteome</keyword>
<sequence>MRELLLMFDLSLNIKIITNQQLMKSTFKICAMVVAFTATTLGFAQEKKASPAETATGKINGASITINYGSPSVKGRPIWGELVPFDKVWRAGANEATTFETDKELTVEGQKLPAGKYSFFLIPNKSEVIVIFNKEFRQWGSYDYDQKKDQLRVKLKPQAATESIEKLVYTINKDNVTLSWEKWNIPLKIK</sequence>
<evidence type="ECO:0000313" key="2">
    <source>
        <dbReference type="Proteomes" id="UP000199580"/>
    </source>
</evidence>
<dbReference type="EMBL" id="FNEZ01000004">
    <property type="protein sequence ID" value="SDK17607.1"/>
    <property type="molecule type" value="Genomic_DNA"/>
</dbReference>
<evidence type="ECO:0008006" key="3">
    <source>
        <dbReference type="Google" id="ProtNLM"/>
    </source>
</evidence>
<reference evidence="1 2" key="1">
    <citation type="submission" date="2016-10" db="EMBL/GenBank/DDBJ databases">
        <authorList>
            <person name="de Groot N.N."/>
        </authorList>
    </citation>
    <scope>NUCLEOTIDE SEQUENCE [LARGE SCALE GENOMIC DNA]</scope>
    <source>
        <strain evidence="1 2">CGMCC 1.10076</strain>
    </source>
</reference>
<dbReference type="Proteomes" id="UP000199580">
    <property type="component" value="Unassembled WGS sequence"/>
</dbReference>
<protein>
    <recommendedName>
        <fullName evidence="3">DUF2911 domain-containing protein</fullName>
    </recommendedName>
</protein>
<dbReference type="Pfam" id="PF11138">
    <property type="entry name" value="DUF2911"/>
    <property type="match status" value="1"/>
</dbReference>
<evidence type="ECO:0000313" key="1">
    <source>
        <dbReference type="EMBL" id="SDK17607.1"/>
    </source>
</evidence>
<organism evidence="1 2">
    <name type="scientific">Flavobacterium noncentrifugens</name>
    <dbReference type="NCBI Taxonomy" id="1128970"/>
    <lineage>
        <taxon>Bacteria</taxon>
        <taxon>Pseudomonadati</taxon>
        <taxon>Bacteroidota</taxon>
        <taxon>Flavobacteriia</taxon>
        <taxon>Flavobacteriales</taxon>
        <taxon>Flavobacteriaceae</taxon>
        <taxon>Flavobacterium</taxon>
    </lineage>
</organism>
<dbReference type="AlphaFoldDB" id="A0A1G8ZRC6"/>
<accession>A0A1G8ZRC6</accession>
<dbReference type="STRING" id="1128970.SAMN04487935_2709"/>
<name>A0A1G8ZRC6_9FLAO</name>
<gene>
    <name evidence="1" type="ORF">SAMN04487935_2709</name>
</gene>